<protein>
    <submittedName>
        <fullName evidence="2">Transposase</fullName>
    </submittedName>
</protein>
<reference evidence="2 3" key="1">
    <citation type="submission" date="2017-09" db="EMBL/GenBank/DDBJ databases">
        <title>Draft Genomes of 144 Listeria Monocytogenes isolates from foods.</title>
        <authorList>
            <person name="Wu C.H."/>
            <person name="Ng J."/>
            <person name="Kiang D."/>
            <person name="Chen C.-Y."/>
            <person name="Frink S."/>
            <person name="Lafrades M."/>
            <person name="Morales C."/>
            <person name="Park P."/>
            <person name="Zwick M."/>
        </authorList>
    </citation>
    <scope>NUCLEOTIDE SEQUENCE [LARGE SCALE GENOMIC DNA]</scope>
    <source>
        <strain evidence="2 3">CDPHFDLB-F14M01633.75-2</strain>
    </source>
</reference>
<feature type="non-terminal residue" evidence="2">
    <location>
        <position position="1"/>
    </location>
</feature>
<dbReference type="SUPFAM" id="SSF46689">
    <property type="entry name" value="Homeodomain-like"/>
    <property type="match status" value="1"/>
</dbReference>
<sequence>YYRGYTKYSICKEYGISRSMLNHWIELYSGEKKDSSEVMTFLQLRELKKQKEKLEQEISILSEAITLFESP</sequence>
<dbReference type="InterPro" id="IPR009057">
    <property type="entry name" value="Homeodomain-like_sf"/>
</dbReference>
<evidence type="ECO:0000313" key="2">
    <source>
        <dbReference type="EMBL" id="PDK40396.1"/>
    </source>
</evidence>
<comment type="caution">
    <text evidence="2">The sequence shown here is derived from an EMBL/GenBank/DDBJ whole genome shotgun (WGS) entry which is preliminary data.</text>
</comment>
<dbReference type="EMBL" id="NYPG01000008">
    <property type="protein sequence ID" value="PDK40396.1"/>
    <property type="molecule type" value="Genomic_DNA"/>
</dbReference>
<keyword evidence="1" id="KW-0175">Coiled coil</keyword>
<evidence type="ECO:0000313" key="3">
    <source>
        <dbReference type="Proteomes" id="UP000219632"/>
    </source>
</evidence>
<evidence type="ECO:0000256" key="1">
    <source>
        <dbReference type="SAM" id="Coils"/>
    </source>
</evidence>
<proteinExistence type="predicted"/>
<accession>A0ABX4IBV0</accession>
<dbReference type="Proteomes" id="UP000219632">
    <property type="component" value="Unassembled WGS sequence"/>
</dbReference>
<name>A0ABX4IBV0_LISWE</name>
<gene>
    <name evidence="2" type="ORF">AFZ32_12140</name>
</gene>
<feature type="coiled-coil region" evidence="1">
    <location>
        <begin position="37"/>
        <end position="64"/>
    </location>
</feature>
<organism evidence="2 3">
    <name type="scientific">Listeria welshimeri</name>
    <dbReference type="NCBI Taxonomy" id="1643"/>
    <lineage>
        <taxon>Bacteria</taxon>
        <taxon>Bacillati</taxon>
        <taxon>Bacillota</taxon>
        <taxon>Bacilli</taxon>
        <taxon>Bacillales</taxon>
        <taxon>Listeriaceae</taxon>
        <taxon>Listeria</taxon>
    </lineage>
</organism>
<dbReference type="RefSeq" id="WP_097350828.1">
    <property type="nucleotide sequence ID" value="NZ_NYPG01000008.1"/>
</dbReference>
<keyword evidence="3" id="KW-1185">Reference proteome</keyword>